<keyword evidence="5" id="KW-0206">Cytoskeleton</keyword>
<gene>
    <name evidence="8" type="ORF">OC846_004903</name>
</gene>
<protein>
    <recommendedName>
        <fullName evidence="3">Dynactin subunit 6</fullName>
    </recommendedName>
</protein>
<comment type="subcellular location">
    <subcellularLocation>
        <location evidence="1">Cytoplasm</location>
        <location evidence="1">Cytoskeleton</location>
    </subcellularLocation>
</comment>
<dbReference type="InterPro" id="IPR027777">
    <property type="entry name" value="DCTN6"/>
</dbReference>
<name>A0AAN6JQ12_9BASI</name>
<evidence type="ECO:0000256" key="4">
    <source>
        <dbReference type="ARBA" id="ARBA00022490"/>
    </source>
</evidence>
<organism evidence="8 9">
    <name type="scientific">Tilletia horrida</name>
    <dbReference type="NCBI Taxonomy" id="155126"/>
    <lineage>
        <taxon>Eukaryota</taxon>
        <taxon>Fungi</taxon>
        <taxon>Dikarya</taxon>
        <taxon>Basidiomycota</taxon>
        <taxon>Ustilaginomycotina</taxon>
        <taxon>Exobasidiomycetes</taxon>
        <taxon>Tilletiales</taxon>
        <taxon>Tilletiaceae</taxon>
        <taxon>Tilletia</taxon>
    </lineage>
</organism>
<dbReference type="Proteomes" id="UP001176517">
    <property type="component" value="Unassembled WGS sequence"/>
</dbReference>
<evidence type="ECO:0000256" key="6">
    <source>
        <dbReference type="ARBA" id="ARBA00034687"/>
    </source>
</evidence>
<comment type="caution">
    <text evidence="8">The sequence shown here is derived from an EMBL/GenBank/DDBJ whole genome shotgun (WGS) entry which is preliminary data.</text>
</comment>
<evidence type="ECO:0000313" key="9">
    <source>
        <dbReference type="Proteomes" id="UP001176517"/>
    </source>
</evidence>
<proteinExistence type="inferred from homology"/>
<dbReference type="EMBL" id="JAPDMZ010000164">
    <property type="protein sequence ID" value="KAK0547362.1"/>
    <property type="molecule type" value="Genomic_DNA"/>
</dbReference>
<dbReference type="GO" id="GO:0070840">
    <property type="term" value="F:dynein complex binding"/>
    <property type="evidence" value="ECO:0007669"/>
    <property type="project" value="TreeGrafter"/>
</dbReference>
<feature type="region of interest" description="Disordered" evidence="7">
    <location>
        <begin position="140"/>
        <end position="162"/>
    </location>
</feature>
<accession>A0AAN6JQ12</accession>
<dbReference type="SUPFAM" id="SSF51161">
    <property type="entry name" value="Trimeric LpxA-like enzymes"/>
    <property type="match status" value="1"/>
</dbReference>
<dbReference type="PANTHER" id="PTHR13072:SF0">
    <property type="entry name" value="DYNACTIN SUBUNIT 6"/>
    <property type="match status" value="1"/>
</dbReference>
<evidence type="ECO:0000256" key="3">
    <source>
        <dbReference type="ARBA" id="ARBA00016573"/>
    </source>
</evidence>
<dbReference type="Gene3D" id="2.160.10.10">
    <property type="entry name" value="Hexapeptide repeat proteins"/>
    <property type="match status" value="1"/>
</dbReference>
<evidence type="ECO:0000256" key="1">
    <source>
        <dbReference type="ARBA" id="ARBA00004245"/>
    </source>
</evidence>
<evidence type="ECO:0000256" key="7">
    <source>
        <dbReference type="SAM" id="MobiDB-lite"/>
    </source>
</evidence>
<comment type="similarity">
    <text evidence="2">Belongs to the dynactin subunits 5/6 family. Dynactin subunit 6 subfamily.</text>
</comment>
<evidence type="ECO:0000313" key="8">
    <source>
        <dbReference type="EMBL" id="KAK0547362.1"/>
    </source>
</evidence>
<dbReference type="GO" id="GO:0007052">
    <property type="term" value="P:mitotic spindle organization"/>
    <property type="evidence" value="ECO:0007669"/>
    <property type="project" value="TreeGrafter"/>
</dbReference>
<keyword evidence="9" id="KW-1185">Reference proteome</keyword>
<dbReference type="PANTHER" id="PTHR13072">
    <property type="entry name" value="DYNACTIN 6"/>
    <property type="match status" value="1"/>
</dbReference>
<dbReference type="CDD" id="cd04646">
    <property type="entry name" value="LbH_Dynactin_6"/>
    <property type="match status" value="1"/>
</dbReference>
<reference evidence="8" key="1">
    <citation type="journal article" date="2023" name="PhytoFront">
        <title>Draft Genome Resources of Seven Strains of Tilletia horrida, Causal Agent of Kernel Smut of Rice.</title>
        <authorList>
            <person name="Khanal S."/>
            <person name="Antony Babu S."/>
            <person name="Zhou X.G."/>
        </authorList>
    </citation>
    <scope>NUCLEOTIDE SEQUENCE</scope>
    <source>
        <strain evidence="8">TX6</strain>
    </source>
</reference>
<dbReference type="GO" id="GO:0005869">
    <property type="term" value="C:dynactin complex"/>
    <property type="evidence" value="ECO:0007669"/>
    <property type="project" value="InterPro"/>
</dbReference>
<keyword evidence="4" id="KW-0963">Cytoplasm</keyword>
<evidence type="ECO:0000256" key="5">
    <source>
        <dbReference type="ARBA" id="ARBA00023212"/>
    </source>
</evidence>
<sequence length="228" mass="24757">MSRLKDKFTVGSNVVCADDTDLRGEISIGSGTVIHPKATIVATQGPIVIGSGCIIEEAATIINRQRTVMRIGDNNLFEVACRIESPRIGSYNTFEARSRTAQTVSIGSYCTIGAGCFLTPSAFAGLPDGDLQKALANSENTSEFPVMSSEPAVPTDRASSPSTPITVVETLEDMTVVYGAEAKRRMWSGHGIKQAKALHAKHLEYLRDTLPRHIDLINWDEEEDEEDE</sequence>
<comment type="function">
    <text evidence="6">Part of the dynactin complex that activates the molecular motor dynein for ultra-processive transport along microtubules.</text>
</comment>
<dbReference type="InterPro" id="IPR011004">
    <property type="entry name" value="Trimer_LpxA-like_sf"/>
</dbReference>
<evidence type="ECO:0000256" key="2">
    <source>
        <dbReference type="ARBA" id="ARBA00007719"/>
    </source>
</evidence>
<dbReference type="AlphaFoldDB" id="A0AAN6JQ12"/>